<sequence length="220" mass="24324">LRRCWAAIRLYFSQPEADRSKDDDPDEAGPRDADSYLDRLFTLCLAYAMAGTMAVPAAPAAIEEASLGADSTLFVAVPVDVVMMYWFRAKRTAALVTAAHRLPWLQARDQEERTEWVARFRDSQKTLGQVIKEVYVARDPHWIPVSSNTFAGSSGQQQAPPPPAKVESLFQILSSVAGKKVAARMKDGKQLCADFQRGKCNKKDCASGAHLCGVVIRHER</sequence>
<accession>A0A813CPF5</accession>
<protein>
    <submittedName>
        <fullName evidence="2">Uncharacterized protein</fullName>
    </submittedName>
</protein>
<feature type="non-terminal residue" evidence="2">
    <location>
        <position position="1"/>
    </location>
</feature>
<organism evidence="2 3">
    <name type="scientific">Symbiodinium necroappetens</name>
    <dbReference type="NCBI Taxonomy" id="1628268"/>
    <lineage>
        <taxon>Eukaryota</taxon>
        <taxon>Sar</taxon>
        <taxon>Alveolata</taxon>
        <taxon>Dinophyceae</taxon>
        <taxon>Suessiales</taxon>
        <taxon>Symbiodiniaceae</taxon>
        <taxon>Symbiodinium</taxon>
    </lineage>
</organism>
<dbReference type="Proteomes" id="UP000601435">
    <property type="component" value="Unassembled WGS sequence"/>
</dbReference>
<reference evidence="2" key="1">
    <citation type="submission" date="2021-02" db="EMBL/GenBank/DDBJ databases">
        <authorList>
            <person name="Dougan E. K."/>
            <person name="Rhodes N."/>
            <person name="Thang M."/>
            <person name="Chan C."/>
        </authorList>
    </citation>
    <scope>NUCLEOTIDE SEQUENCE</scope>
</reference>
<comment type="caution">
    <text evidence="2">The sequence shown here is derived from an EMBL/GenBank/DDBJ whole genome shotgun (WGS) entry which is preliminary data.</text>
</comment>
<keyword evidence="1" id="KW-1133">Transmembrane helix</keyword>
<dbReference type="EMBL" id="CAJNJA010103660">
    <property type="protein sequence ID" value="CAE7945418.1"/>
    <property type="molecule type" value="Genomic_DNA"/>
</dbReference>
<dbReference type="AlphaFoldDB" id="A0A813CPF5"/>
<evidence type="ECO:0000256" key="1">
    <source>
        <dbReference type="SAM" id="Phobius"/>
    </source>
</evidence>
<keyword evidence="1" id="KW-0812">Transmembrane</keyword>
<evidence type="ECO:0000313" key="2">
    <source>
        <dbReference type="EMBL" id="CAE7945418.1"/>
    </source>
</evidence>
<gene>
    <name evidence="2" type="ORF">SNEC2469_LOCUS35577</name>
</gene>
<keyword evidence="3" id="KW-1185">Reference proteome</keyword>
<feature type="non-terminal residue" evidence="2">
    <location>
        <position position="220"/>
    </location>
</feature>
<name>A0A813CPF5_9DINO</name>
<feature type="transmembrane region" description="Helical" evidence="1">
    <location>
        <begin position="40"/>
        <end position="62"/>
    </location>
</feature>
<keyword evidence="1" id="KW-0472">Membrane</keyword>
<evidence type="ECO:0000313" key="3">
    <source>
        <dbReference type="Proteomes" id="UP000601435"/>
    </source>
</evidence>
<proteinExistence type="predicted"/>
<feature type="transmembrane region" description="Helical" evidence="1">
    <location>
        <begin position="68"/>
        <end position="87"/>
    </location>
</feature>